<evidence type="ECO:0000256" key="4">
    <source>
        <dbReference type="ARBA" id="ARBA00022771"/>
    </source>
</evidence>
<dbReference type="Pfam" id="PF01530">
    <property type="entry name" value="zf-C2HC"/>
    <property type="match status" value="1"/>
</dbReference>
<protein>
    <submittedName>
        <fullName evidence="12">Myelin transcription factor 1-like protein</fullName>
    </submittedName>
</protein>
<name>A0A2I4AMG6_AUSLI</name>
<feature type="region of interest" description="Disordered" evidence="10">
    <location>
        <begin position="14"/>
        <end position="75"/>
    </location>
</feature>
<evidence type="ECO:0000256" key="5">
    <source>
        <dbReference type="ARBA" id="ARBA00022833"/>
    </source>
</evidence>
<keyword evidence="3" id="KW-0677">Repeat</keyword>
<dbReference type="PROSITE" id="PS51802">
    <property type="entry name" value="ZF_CCHHC"/>
    <property type="match status" value="1"/>
</dbReference>
<feature type="non-terminal residue" evidence="12">
    <location>
        <position position="311"/>
    </location>
</feature>
<evidence type="ECO:0000256" key="7">
    <source>
        <dbReference type="ARBA" id="ARBA00023163"/>
    </source>
</evidence>
<keyword evidence="4 9" id="KW-0863">Zinc-finger</keyword>
<feature type="compositionally biased region" description="Basic and acidic residues" evidence="10">
    <location>
        <begin position="248"/>
        <end position="262"/>
    </location>
</feature>
<feature type="compositionally biased region" description="Acidic residues" evidence="10">
    <location>
        <begin position="111"/>
        <end position="123"/>
    </location>
</feature>
<dbReference type="AlphaFoldDB" id="A0A2I4AMG6"/>
<feature type="compositionally biased region" description="Polar residues" evidence="10">
    <location>
        <begin position="14"/>
        <end position="25"/>
    </location>
</feature>
<dbReference type="KEGG" id="alim:106512607"/>
<keyword evidence="7" id="KW-0804">Transcription</keyword>
<keyword evidence="11" id="KW-1185">Reference proteome</keyword>
<dbReference type="Gene3D" id="4.10.320.30">
    <property type="match status" value="1"/>
</dbReference>
<keyword evidence="8" id="KW-0539">Nucleus</keyword>
<feature type="compositionally biased region" description="Acidic residues" evidence="10">
    <location>
        <begin position="295"/>
        <end position="311"/>
    </location>
</feature>
<dbReference type="RefSeq" id="XP_013856641.1">
    <property type="nucleotide sequence ID" value="XM_014001187.1"/>
</dbReference>
<feature type="compositionally biased region" description="Basic and acidic residues" evidence="10">
    <location>
        <begin position="175"/>
        <end position="205"/>
    </location>
</feature>
<dbReference type="GO" id="GO:0005634">
    <property type="term" value="C:nucleus"/>
    <property type="evidence" value="ECO:0007669"/>
    <property type="project" value="UniProtKB-SubCell"/>
</dbReference>
<evidence type="ECO:0000256" key="9">
    <source>
        <dbReference type="PROSITE-ProRule" id="PRU01143"/>
    </source>
</evidence>
<feature type="compositionally biased region" description="Basic and acidic residues" evidence="10">
    <location>
        <begin position="124"/>
        <end position="137"/>
    </location>
</feature>
<evidence type="ECO:0000313" key="11">
    <source>
        <dbReference type="Proteomes" id="UP000192220"/>
    </source>
</evidence>
<proteinExistence type="predicted"/>
<dbReference type="InterPro" id="IPR036060">
    <property type="entry name" value="Znf_C2H2C_sf"/>
</dbReference>
<dbReference type="FunFam" id="4.10.320.30:FF:000001">
    <property type="entry name" value="Myelin transcription factor 1-like, a"/>
    <property type="match status" value="1"/>
</dbReference>
<gene>
    <name evidence="12" type="primary">LOC106512607</name>
</gene>
<evidence type="ECO:0000313" key="12">
    <source>
        <dbReference type="RefSeq" id="XP_013856641.1"/>
    </source>
</evidence>
<dbReference type="InterPro" id="IPR002515">
    <property type="entry name" value="Znf_C2H2C"/>
</dbReference>
<dbReference type="GeneID" id="106512607"/>
<feature type="compositionally biased region" description="Acidic residues" evidence="10">
    <location>
        <begin position="230"/>
        <end position="247"/>
    </location>
</feature>
<keyword evidence="6" id="KW-0805">Transcription regulation</keyword>
<feature type="region of interest" description="Disordered" evidence="10">
    <location>
        <begin position="87"/>
        <end position="311"/>
    </location>
</feature>
<accession>A0A2I4AMG6</accession>
<reference evidence="12" key="1">
    <citation type="submission" date="2025-08" db="UniProtKB">
        <authorList>
            <consortium name="RefSeq"/>
        </authorList>
    </citation>
    <scope>IDENTIFICATION</scope>
</reference>
<dbReference type="OrthoDB" id="10069059at2759"/>
<keyword evidence="5" id="KW-0862">Zinc</keyword>
<organism evidence="11 12">
    <name type="scientific">Austrofundulus limnaeus</name>
    <name type="common">Annual killifish</name>
    <dbReference type="NCBI Taxonomy" id="52670"/>
    <lineage>
        <taxon>Eukaryota</taxon>
        <taxon>Metazoa</taxon>
        <taxon>Chordata</taxon>
        <taxon>Craniata</taxon>
        <taxon>Vertebrata</taxon>
        <taxon>Euteleostomi</taxon>
        <taxon>Actinopterygii</taxon>
        <taxon>Neopterygii</taxon>
        <taxon>Teleostei</taxon>
        <taxon>Neoteleostei</taxon>
        <taxon>Acanthomorphata</taxon>
        <taxon>Ovalentaria</taxon>
        <taxon>Atherinomorphae</taxon>
        <taxon>Cyprinodontiformes</taxon>
        <taxon>Rivulidae</taxon>
        <taxon>Austrofundulus</taxon>
    </lineage>
</organism>
<dbReference type="Proteomes" id="UP000192220">
    <property type="component" value="Unplaced"/>
</dbReference>
<dbReference type="GO" id="GO:0008270">
    <property type="term" value="F:zinc ion binding"/>
    <property type="evidence" value="ECO:0007669"/>
    <property type="project" value="UniProtKB-KW"/>
</dbReference>
<dbReference type="SUPFAM" id="SSF103637">
    <property type="entry name" value="CCHHC domain"/>
    <property type="match status" value="1"/>
</dbReference>
<dbReference type="GO" id="GO:0006355">
    <property type="term" value="P:regulation of DNA-templated transcription"/>
    <property type="evidence" value="ECO:0007669"/>
    <property type="project" value="InterPro"/>
</dbReference>
<keyword evidence="2" id="KW-0479">Metal-binding</keyword>
<evidence type="ECO:0000256" key="10">
    <source>
        <dbReference type="SAM" id="MobiDB-lite"/>
    </source>
</evidence>
<evidence type="ECO:0000256" key="2">
    <source>
        <dbReference type="ARBA" id="ARBA00022723"/>
    </source>
</evidence>
<evidence type="ECO:0000256" key="1">
    <source>
        <dbReference type="ARBA" id="ARBA00004123"/>
    </source>
</evidence>
<comment type="subcellular location">
    <subcellularLocation>
        <location evidence="1">Nucleus</location>
    </subcellularLocation>
</comment>
<evidence type="ECO:0000256" key="3">
    <source>
        <dbReference type="ARBA" id="ARBA00022737"/>
    </source>
</evidence>
<evidence type="ECO:0000256" key="6">
    <source>
        <dbReference type="ARBA" id="ARBA00023015"/>
    </source>
</evidence>
<dbReference type="InParanoid" id="A0A2I4AMG6"/>
<sequence>MSISVGVSVYPLVSNSKPCSQMSQDTETRTRTRSKAVRVSADQAGQDMKLELSSCPTPGCDGKGHVSGRYSRHRSALGCPIVKKRKLEKAEVEENQSAPKRRNQASKQGGEDSDTAEEDEQKEEEDKALIKDQENNKETQVAELIISDSSLGTTEDTERLCPLAEDTRNSSITSKMDDKPERENSTEVKTADDHHQDQTQTKDEDTQPLDEYQPSEAPSEETVVSHHEETNDEEDEKTEEGTEEEEQQERQENVDEEKEVRRQIMRQENSDHQYSSGDYNLQAKESQQEQNKESEQEEEEEEEEEEEQKDE</sequence>
<evidence type="ECO:0000256" key="8">
    <source>
        <dbReference type="ARBA" id="ARBA00023242"/>
    </source>
</evidence>